<accession>A0A2R5G6Q1</accession>
<feature type="region of interest" description="Disordered" evidence="1">
    <location>
        <begin position="776"/>
        <end position="839"/>
    </location>
</feature>
<evidence type="ECO:0000256" key="1">
    <source>
        <dbReference type="SAM" id="MobiDB-lite"/>
    </source>
</evidence>
<keyword evidence="3" id="KW-1185">Reference proteome</keyword>
<feature type="compositionally biased region" description="Basic and acidic residues" evidence="1">
    <location>
        <begin position="797"/>
        <end position="807"/>
    </location>
</feature>
<evidence type="ECO:0000313" key="2">
    <source>
        <dbReference type="EMBL" id="GBG26732.1"/>
    </source>
</evidence>
<feature type="compositionally biased region" description="Low complexity" evidence="1">
    <location>
        <begin position="458"/>
        <end position="467"/>
    </location>
</feature>
<proteinExistence type="predicted"/>
<feature type="compositionally biased region" description="Low complexity" evidence="1">
    <location>
        <begin position="426"/>
        <end position="438"/>
    </location>
</feature>
<dbReference type="InParanoid" id="A0A2R5G6Q1"/>
<feature type="region of interest" description="Disordered" evidence="1">
    <location>
        <begin position="364"/>
        <end position="405"/>
    </location>
</feature>
<evidence type="ECO:0000313" key="3">
    <source>
        <dbReference type="Proteomes" id="UP000241890"/>
    </source>
</evidence>
<feature type="region of interest" description="Disordered" evidence="1">
    <location>
        <begin position="426"/>
        <end position="497"/>
    </location>
</feature>
<dbReference type="Proteomes" id="UP000241890">
    <property type="component" value="Unassembled WGS sequence"/>
</dbReference>
<feature type="compositionally biased region" description="Low complexity" evidence="1">
    <location>
        <begin position="820"/>
        <end position="833"/>
    </location>
</feature>
<feature type="compositionally biased region" description="Low complexity" evidence="1">
    <location>
        <begin position="282"/>
        <end position="302"/>
    </location>
</feature>
<comment type="caution">
    <text evidence="2">The sequence shown here is derived from an EMBL/GenBank/DDBJ whole genome shotgun (WGS) entry which is preliminary data.</text>
</comment>
<dbReference type="AlphaFoldDB" id="A0A2R5G6Q1"/>
<organism evidence="2 3">
    <name type="scientific">Hondaea fermentalgiana</name>
    <dbReference type="NCBI Taxonomy" id="2315210"/>
    <lineage>
        <taxon>Eukaryota</taxon>
        <taxon>Sar</taxon>
        <taxon>Stramenopiles</taxon>
        <taxon>Bigyra</taxon>
        <taxon>Labyrinthulomycetes</taxon>
        <taxon>Thraustochytrida</taxon>
        <taxon>Thraustochytriidae</taxon>
        <taxon>Hondaea</taxon>
    </lineage>
</organism>
<name>A0A2R5G6Q1_9STRA</name>
<feature type="compositionally biased region" description="Basic residues" evidence="1">
    <location>
        <begin position="468"/>
        <end position="481"/>
    </location>
</feature>
<reference evidence="2 3" key="1">
    <citation type="submission" date="2017-12" db="EMBL/GenBank/DDBJ databases">
        <title>Sequencing, de novo assembly and annotation of complete genome of a new Thraustochytrid species, strain FCC1311.</title>
        <authorList>
            <person name="Sedici K."/>
            <person name="Godart F."/>
            <person name="Aiese Cigliano R."/>
            <person name="Sanseverino W."/>
            <person name="Barakat M."/>
            <person name="Ortet P."/>
            <person name="Marechal E."/>
            <person name="Cagnac O."/>
            <person name="Amato A."/>
        </authorList>
    </citation>
    <scope>NUCLEOTIDE SEQUENCE [LARGE SCALE GENOMIC DNA]</scope>
</reference>
<sequence length="1054" mass="117155">MQVSFKDADLYTRRYQRNNKRSGLKNLRCFPLCSDEHKLRGFCGRPVFLAVENPQQKRLRAFAEFVKLPTKSDEEPGLRIGEVVTTARIAENLRTKNEQFNPWLEGELEDGSVFANAAQVTFVINKAKRGWHYGWVANKHTCESEHVLRAYVLEEVSSGNFRVIASSDTPSFTLFCRRRQRQNLDRLPAQLKMQLELQDESKRSHKAVPKSIPVVKDRPLDLVSSPASPASASTPGLAPFDMKFPALMDFTVNPRVANSTFSDTPDELKPLKKRAARNNAPLSNSLYQNVNNSNSNSSLSSLSSLLGSHTGNLNKRMRLFDNDDILTGTDDFGLAGMDEGRDNDVLDGIVKYESSDIGDFAQSHMHQHPQQNNSHQHHHHHHHHHHSSPFENMHKSPAAPAPVRGHNCAASTCSCTCGNSNKQMQTNTANRSNNNNSGTGTGGLMVDMDALSKPIARKSNTGNNTNTKKNKSSSHLQHRSRTSQQQTHGSSGADHGFFAVPSSPVGVVVPPTTLEQRRTLLYHVLRSLLRLDIKSCTPLAHLAAENKGIHIGSDTNSVVSVDDFSKSISDCMDFFSSSSGTESDADDGTLLGSADRGSIGGDLASLDDFQPFDLDFSVLEHSSNETQGPLKFVDIMKDFSYFLIDEQDFTSTIKQALCGASLNCDSSSHSSLALSILLDLLCKFLMRYRISIDELYFLFKTQVWDPKDTSNGGANANTSKTHHISWSNAVASSADPMRPSAEAERSFNENIMHYTNTFKTMAATAAAAAARFNNAGSVSGASKHSSDETDDDDDDKTDASPRKDRLSPRSVYETDGQNPVYDSGASSVSSADGSLHRRRRKPSGAELLLSLSNELAFVPNQDPRNNFTGEYLRPPETLDVLESIREAMGVPFILRRMTRFMETYVKITHCPGAIDTECNAKLFSSGFQRYILDGKEHRWDVPPPLPMERPQTHATYVATLQDGCLCITVTYSRRKRMIRETRKSVCGTRLESEVRFQFREDINSPWVTKLFSRTCAIEKSVYEDRGFKDVARDADNDDPVSWLQNPCDFSMSLY</sequence>
<protein>
    <submittedName>
        <fullName evidence="2">Uncharacterized protein</fullName>
    </submittedName>
</protein>
<gene>
    <name evidence="2" type="ORF">FCC1311_029532</name>
</gene>
<feature type="region of interest" description="Disordered" evidence="1">
    <location>
        <begin position="277"/>
        <end position="302"/>
    </location>
</feature>
<dbReference type="EMBL" id="BEYU01000022">
    <property type="protein sequence ID" value="GBG26732.1"/>
    <property type="molecule type" value="Genomic_DNA"/>
</dbReference>
<feature type="compositionally biased region" description="Basic residues" evidence="1">
    <location>
        <begin position="375"/>
        <end position="387"/>
    </location>
</feature>
<feature type="compositionally biased region" description="Low complexity" evidence="1">
    <location>
        <begin position="364"/>
        <end position="374"/>
    </location>
</feature>